<dbReference type="RefSeq" id="WP_217941511.1">
    <property type="nucleotide sequence ID" value="NZ_JAHTGR010000003.1"/>
</dbReference>
<dbReference type="Pfam" id="PF20245">
    <property type="entry name" value="DUF6600"/>
    <property type="match status" value="1"/>
</dbReference>
<feature type="signal peptide" evidence="2">
    <location>
        <begin position="1"/>
        <end position="23"/>
    </location>
</feature>
<gene>
    <name evidence="3" type="ORF">KVP70_07495</name>
    <name evidence="4" type="ORF">L1274_002222</name>
</gene>
<dbReference type="AlphaFoldDB" id="A0AA41H5R4"/>
<dbReference type="Proteomes" id="UP001162889">
    <property type="component" value="Unassembled WGS sequence"/>
</dbReference>
<dbReference type="EMBL" id="JAHTGR010000003">
    <property type="protein sequence ID" value="MBV6320775.1"/>
    <property type="molecule type" value="Genomic_DNA"/>
</dbReference>
<evidence type="ECO:0000256" key="1">
    <source>
        <dbReference type="SAM" id="MobiDB-lite"/>
    </source>
</evidence>
<feature type="compositionally biased region" description="Basic and acidic residues" evidence="1">
    <location>
        <begin position="424"/>
        <end position="437"/>
    </location>
</feature>
<feature type="compositionally biased region" description="Low complexity" evidence="1">
    <location>
        <begin position="574"/>
        <end position="615"/>
    </location>
</feature>
<dbReference type="InterPro" id="IPR046535">
    <property type="entry name" value="DUF6600"/>
</dbReference>
<keyword evidence="2" id="KW-0732">Signal</keyword>
<reference evidence="4" key="2">
    <citation type="submission" date="2022-03" db="EMBL/GenBank/DDBJ databases">
        <title>Genome Encyclopedia of Bacteria and Archaea VI: Functional Genomics of Type Strains.</title>
        <authorList>
            <person name="Whitman W."/>
        </authorList>
    </citation>
    <scope>NUCLEOTIDE SEQUENCE</scope>
    <source>
        <strain evidence="4">HSC-15S17</strain>
    </source>
</reference>
<evidence type="ECO:0000313" key="4">
    <source>
        <dbReference type="EMBL" id="MCP2008514.1"/>
    </source>
</evidence>
<organism evidence="3 5">
    <name type="scientific">Duganella violaceipulchra</name>
    <dbReference type="NCBI Taxonomy" id="2849652"/>
    <lineage>
        <taxon>Bacteria</taxon>
        <taxon>Pseudomonadati</taxon>
        <taxon>Pseudomonadota</taxon>
        <taxon>Betaproteobacteria</taxon>
        <taxon>Burkholderiales</taxon>
        <taxon>Oxalobacteraceae</taxon>
        <taxon>Telluria group</taxon>
        <taxon>Duganella</taxon>
    </lineage>
</organism>
<evidence type="ECO:0000313" key="6">
    <source>
        <dbReference type="Proteomes" id="UP001162889"/>
    </source>
</evidence>
<feature type="chain" id="PRO_5041219186" description="FecR protein domain-containing protein" evidence="2">
    <location>
        <begin position="24"/>
        <end position="650"/>
    </location>
</feature>
<sequence length="650" mass="72284">MSRKLIQIAVLAALAGFSSFALADPPAMVGRISAVQGQVTLVGDEEPMAASLNWPVTGASHLTTASGARTEFRVGSTAVRLDGDSDLEIVDLDDELLHLRLNYGSVSIRVRSPELLRDFELSTPQARITLLEPGLLRVDAERVADTSQVSVLAGSARVDGAGSSVTVSPGRHVDVSSVDVSTSVARRDGFDVWSDERDRAAEAVVSSRFVSTGMTGYEELDRNGSWTENVEYGALWTPRNVAIDWAPYRDGRWIWLAPWGWTWVDNAPWGYAPSHYGRWVMVNRRWCWAPGRPAGRPVWAPALVGWVGGEHFARDHRPGLGWFPLSPRERYVPTYRVSSDHERRLSWTHNGKPFEPRMSVPGQVERRDGLTVLPRDQFEGRHRSVQVPRGQQVIPAANLAASAAPVAPPQPSIARTLDTNGRGWQDRDHDGRPDRPVRVLTAPSVPRPAPVQPGRTQTTTLAPGQFGRPDAPPQTIQPGDVRIDVRPYGRPGQAPGTPHIQQANPVLAPAPTIQQANPPIVVTPNIQKANPPITAAPVAAPTVPTPFPANRERYDREHDDNRRPYRQQEERRPVQQPQPQPQMQQQTYQQQAPQVQQQPVQQQRQQPQAQPQAQPQPQPRENRDSGRDKQQERRKEEGKERGDNRHQNRE</sequence>
<feature type="compositionally biased region" description="Basic and acidic residues" evidence="1">
    <location>
        <begin position="620"/>
        <end position="650"/>
    </location>
</feature>
<evidence type="ECO:0008006" key="7">
    <source>
        <dbReference type="Google" id="ProtNLM"/>
    </source>
</evidence>
<protein>
    <recommendedName>
        <fullName evidence="7">FecR protein domain-containing protein</fullName>
    </recommendedName>
</protein>
<name>A0AA41H5R4_9BURK</name>
<dbReference type="Proteomes" id="UP001155901">
    <property type="component" value="Unassembled WGS sequence"/>
</dbReference>
<feature type="region of interest" description="Disordered" evidence="1">
    <location>
        <begin position="531"/>
        <end position="650"/>
    </location>
</feature>
<evidence type="ECO:0000313" key="5">
    <source>
        <dbReference type="Proteomes" id="UP001155901"/>
    </source>
</evidence>
<accession>A0AA41H5R4</accession>
<evidence type="ECO:0000256" key="2">
    <source>
        <dbReference type="SAM" id="SignalP"/>
    </source>
</evidence>
<comment type="caution">
    <text evidence="3">The sequence shown here is derived from an EMBL/GenBank/DDBJ whole genome shotgun (WGS) entry which is preliminary data.</text>
</comment>
<feature type="compositionally biased region" description="Basic and acidic residues" evidence="1">
    <location>
        <begin position="550"/>
        <end position="573"/>
    </location>
</feature>
<dbReference type="EMBL" id="JALJZU010000004">
    <property type="protein sequence ID" value="MCP2008514.1"/>
    <property type="molecule type" value="Genomic_DNA"/>
</dbReference>
<reference evidence="3" key="1">
    <citation type="submission" date="2021-07" db="EMBL/GenBank/DDBJ databases">
        <title>Characterization of violacein-producing bacteria and related species.</title>
        <authorList>
            <person name="Wilson H.S."/>
            <person name="De Leon M.E."/>
        </authorList>
    </citation>
    <scope>NUCLEOTIDE SEQUENCE</scope>
    <source>
        <strain evidence="3">HSC-15S17</strain>
    </source>
</reference>
<feature type="compositionally biased region" description="Low complexity" evidence="1">
    <location>
        <begin position="531"/>
        <end position="542"/>
    </location>
</feature>
<evidence type="ECO:0000313" key="3">
    <source>
        <dbReference type="EMBL" id="MBV6320775.1"/>
    </source>
</evidence>
<keyword evidence="6" id="KW-1185">Reference proteome</keyword>
<feature type="region of interest" description="Disordered" evidence="1">
    <location>
        <begin position="402"/>
        <end position="480"/>
    </location>
</feature>
<proteinExistence type="predicted"/>